<dbReference type="EMBL" id="MQWD01000001">
    <property type="protein sequence ID" value="PAP75822.1"/>
    <property type="molecule type" value="Genomic_DNA"/>
</dbReference>
<feature type="transmembrane region" description="Helical" evidence="1">
    <location>
        <begin position="407"/>
        <end position="425"/>
    </location>
</feature>
<evidence type="ECO:0000313" key="3">
    <source>
        <dbReference type="Proteomes" id="UP000216339"/>
    </source>
</evidence>
<feature type="transmembrane region" description="Helical" evidence="1">
    <location>
        <begin position="272"/>
        <end position="293"/>
    </location>
</feature>
<name>A0A271IXA3_9BACT</name>
<feature type="transmembrane region" description="Helical" evidence="1">
    <location>
        <begin position="115"/>
        <end position="133"/>
    </location>
</feature>
<feature type="transmembrane region" description="Helical" evidence="1">
    <location>
        <begin position="241"/>
        <end position="260"/>
    </location>
</feature>
<feature type="transmembrane region" description="Helical" evidence="1">
    <location>
        <begin position="305"/>
        <end position="323"/>
    </location>
</feature>
<keyword evidence="1" id="KW-0812">Transmembrane</keyword>
<feature type="transmembrane region" description="Helical" evidence="1">
    <location>
        <begin position="208"/>
        <end position="229"/>
    </location>
</feature>
<feature type="transmembrane region" description="Helical" evidence="1">
    <location>
        <begin position="142"/>
        <end position="160"/>
    </location>
</feature>
<gene>
    <name evidence="2" type="ORF">BSZ37_04875</name>
</gene>
<evidence type="ECO:0000313" key="2">
    <source>
        <dbReference type="EMBL" id="PAP75822.1"/>
    </source>
</evidence>
<feature type="transmembrane region" description="Helical" evidence="1">
    <location>
        <begin position="81"/>
        <end position="103"/>
    </location>
</feature>
<accession>A0A271IXA3</accession>
<evidence type="ECO:0000256" key="1">
    <source>
        <dbReference type="SAM" id="Phobius"/>
    </source>
</evidence>
<keyword evidence="1" id="KW-0472">Membrane</keyword>
<feature type="transmembrane region" description="Helical" evidence="1">
    <location>
        <begin position="335"/>
        <end position="356"/>
    </location>
</feature>
<evidence type="ECO:0008006" key="4">
    <source>
        <dbReference type="Google" id="ProtNLM"/>
    </source>
</evidence>
<dbReference type="OrthoDB" id="637094at2"/>
<reference evidence="2 3" key="1">
    <citation type="submission" date="2016-11" db="EMBL/GenBank/DDBJ databases">
        <title>Study of marine rhodopsin-containing bacteria.</title>
        <authorList>
            <person name="Yoshizawa S."/>
            <person name="Kumagai Y."/>
            <person name="Kogure K."/>
        </authorList>
    </citation>
    <scope>NUCLEOTIDE SEQUENCE [LARGE SCALE GENOMIC DNA]</scope>
    <source>
        <strain evidence="2 3">SAORIC-28</strain>
    </source>
</reference>
<organism evidence="2 3">
    <name type="scientific">Rubrivirga marina</name>
    <dbReference type="NCBI Taxonomy" id="1196024"/>
    <lineage>
        <taxon>Bacteria</taxon>
        <taxon>Pseudomonadati</taxon>
        <taxon>Rhodothermota</taxon>
        <taxon>Rhodothermia</taxon>
        <taxon>Rhodothermales</taxon>
        <taxon>Rubricoccaceae</taxon>
        <taxon>Rubrivirga</taxon>
    </lineage>
</organism>
<dbReference type="AlphaFoldDB" id="A0A271IXA3"/>
<comment type="caution">
    <text evidence="2">The sequence shown here is derived from an EMBL/GenBank/DDBJ whole genome shotgun (WGS) entry which is preliminary data.</text>
</comment>
<feature type="transmembrane region" description="Helical" evidence="1">
    <location>
        <begin position="368"/>
        <end position="386"/>
    </location>
</feature>
<dbReference type="RefSeq" id="WP_095509465.1">
    <property type="nucleotide sequence ID" value="NZ_MQWD01000001.1"/>
</dbReference>
<feature type="transmembrane region" description="Helical" evidence="1">
    <location>
        <begin position="166"/>
        <end position="187"/>
    </location>
</feature>
<dbReference type="Proteomes" id="UP000216339">
    <property type="component" value="Unassembled WGS sequence"/>
</dbReference>
<proteinExistence type="predicted"/>
<keyword evidence="1" id="KW-1133">Transmembrane helix</keyword>
<sequence length="426" mass="44555">MSPETILALRHEPQELEAAYRGAADGFARALAEALDRAPADLVLQAWAARLDLPPVAEGKADGTAPAWSFASVLTPERARALLLTAAALIVLGGTWAKLPWLLGWSESGELIEPFLARYAPFFVGLPLLGVLLQRYRPPARIVWSVGGALAALLLLQSFRDIDSDAGILSIIHLPILLLAAGGVLALGSRWQNAEARLAYLQFGGETAALAGVLTLGGGILLALTAALFEAIGVSVETVLFEWVIVYGAIGVLPVGALLASQRVEAGRLAPLVARVFGPMALVVLAVYLPTLVANGGLAERDSLLILNVALVAVLALVLLMEAERPDRTRVWTDGVAAALVALALLADLAALGSIVTRLAGGLTPNRLAIVGLNVLIAAHFAGLVGPLVRRALGRGAGPEDAWTARFLTVYALWALVVVLAFPVLF</sequence>
<protein>
    <recommendedName>
        <fullName evidence="4">DUF4153 domain-containing protein</fullName>
    </recommendedName>
</protein>
<keyword evidence="3" id="KW-1185">Reference proteome</keyword>